<dbReference type="EMBL" id="CP000829">
    <property type="protein sequence ID" value="ACI61779.1"/>
    <property type="molecule type" value="Genomic_DNA"/>
</dbReference>
<reference evidence="1 2" key="1">
    <citation type="journal article" date="2008" name="J. Bacteriol.">
        <title>Genome sequence of a nephritogenic and highly transformable M49 strain of Streptococcus pyogenes.</title>
        <authorList>
            <person name="McShan W.M."/>
            <person name="Ferretti J.J."/>
            <person name="Karasawa T."/>
            <person name="Suvorov A.N."/>
            <person name="Lin S."/>
            <person name="Qin B."/>
            <person name="Jia H."/>
            <person name="Kenton S."/>
            <person name="Najar F."/>
            <person name="Wu H."/>
            <person name="Scott J."/>
            <person name="Roe B.A."/>
            <person name="Savic D.J."/>
        </authorList>
    </citation>
    <scope>NUCLEOTIDE SEQUENCE [LARGE SCALE GENOMIC DNA]</scope>
    <source>
        <strain evidence="1 2">NZ131</strain>
    </source>
</reference>
<proteinExistence type="predicted"/>
<name>A0A0H3C1D7_STRPZ</name>
<dbReference type="HOGENOM" id="CLU_2496642_0_0_9"/>
<accession>A0A0H3C1D7</accession>
<sequence>MEVYTVEKVNIAPILLNDEAAALAFSLRPEEVGTIRREMQKMPRWDSQLYNYGKLMKAEVLESYLAYRGTEEWKKEYKKATGKTK</sequence>
<dbReference type="KEGG" id="soz:Spy49_1513c"/>
<gene>
    <name evidence="1" type="ordered locus">Spy49_1513c</name>
</gene>
<evidence type="ECO:0000313" key="1">
    <source>
        <dbReference type="EMBL" id="ACI61779.1"/>
    </source>
</evidence>
<dbReference type="Proteomes" id="UP000001039">
    <property type="component" value="Chromosome"/>
</dbReference>
<organism evidence="1 2">
    <name type="scientific">Streptococcus pyogenes serotype M49 (strain NZ131)</name>
    <dbReference type="NCBI Taxonomy" id="471876"/>
    <lineage>
        <taxon>Bacteria</taxon>
        <taxon>Bacillati</taxon>
        <taxon>Bacillota</taxon>
        <taxon>Bacilli</taxon>
        <taxon>Lactobacillales</taxon>
        <taxon>Streptococcaceae</taxon>
        <taxon>Streptococcus</taxon>
    </lineage>
</organism>
<evidence type="ECO:0000313" key="2">
    <source>
        <dbReference type="Proteomes" id="UP000001039"/>
    </source>
</evidence>
<protein>
    <submittedName>
        <fullName evidence="1">Uncharacterized protein</fullName>
    </submittedName>
</protein>
<dbReference type="AlphaFoldDB" id="A0A0H3C1D7"/>